<dbReference type="GO" id="GO:0005737">
    <property type="term" value="C:cytoplasm"/>
    <property type="evidence" value="ECO:0007669"/>
    <property type="project" value="UniProtKB-SubCell"/>
</dbReference>
<dbReference type="Pfam" id="PF10150">
    <property type="entry name" value="RNase_E_G"/>
    <property type="match status" value="1"/>
</dbReference>
<dbReference type="InterPro" id="IPR004659">
    <property type="entry name" value="RNase_E/G"/>
</dbReference>
<feature type="compositionally biased region" description="Low complexity" evidence="17">
    <location>
        <begin position="867"/>
        <end position="916"/>
    </location>
</feature>
<comment type="function">
    <text evidence="16">Endoribonuclease that plays a central role in RNA processing and decay. Required for the maturation of 5S and 16S rRNAs and the majority of tRNAs. Also involved in the degradation of most mRNAs.</text>
</comment>
<feature type="region of interest" description="Disordered" evidence="17">
    <location>
        <begin position="537"/>
        <end position="567"/>
    </location>
</feature>
<evidence type="ECO:0000256" key="12">
    <source>
        <dbReference type="ARBA" id="ARBA00022833"/>
    </source>
</evidence>
<dbReference type="InterPro" id="IPR012340">
    <property type="entry name" value="NA-bd_OB-fold"/>
</dbReference>
<comment type="cofactor">
    <cofactor evidence="16">
        <name>Mg(2+)</name>
        <dbReference type="ChEBI" id="CHEBI:18420"/>
    </cofactor>
    <text evidence="16">Binds 1 Mg(2+) ion per subunit.</text>
</comment>
<feature type="binding site" evidence="16">
    <location>
        <position position="303"/>
    </location>
    <ligand>
        <name>Mg(2+)</name>
        <dbReference type="ChEBI" id="CHEBI:18420"/>
        <note>catalytic</note>
    </ligand>
</feature>
<evidence type="ECO:0000256" key="1">
    <source>
        <dbReference type="ARBA" id="ARBA00005663"/>
    </source>
</evidence>
<dbReference type="HAMAP" id="MF_00970">
    <property type="entry name" value="RNase_E"/>
    <property type="match status" value="1"/>
</dbReference>
<dbReference type="SUPFAM" id="SSF50249">
    <property type="entry name" value="Nucleic acid-binding proteins"/>
    <property type="match status" value="1"/>
</dbReference>
<dbReference type="GO" id="GO:0006402">
    <property type="term" value="P:mRNA catabolic process"/>
    <property type="evidence" value="ECO:0007669"/>
    <property type="project" value="UniProtKB-UniRule"/>
</dbReference>
<dbReference type="SMART" id="SM00316">
    <property type="entry name" value="S1"/>
    <property type="match status" value="1"/>
</dbReference>
<keyword evidence="12 16" id="KW-0862">Zinc</keyword>
<dbReference type="GO" id="GO:0019843">
    <property type="term" value="F:rRNA binding"/>
    <property type="evidence" value="ECO:0007669"/>
    <property type="project" value="UniProtKB-KW"/>
</dbReference>
<evidence type="ECO:0000256" key="11">
    <source>
        <dbReference type="ARBA" id="ARBA00022801"/>
    </source>
</evidence>
<dbReference type="AlphaFoldDB" id="D3RQ70"/>
<comment type="subunit">
    <text evidence="16">Component of the RNA degradosome, which is a multiprotein complex involved in RNA processing and mRNA degradation. Within the RNA degradosome, RNase E assembles into a homotetramer formed by a dimer of dimers.</text>
</comment>
<reference evidence="19 20" key="1">
    <citation type="journal article" date="2011" name="Stand. Genomic Sci.">
        <title>Complete genome sequence of Allochromatium vinosum DSM 180(T).</title>
        <authorList>
            <person name="Weissgerber T."/>
            <person name="Zigann R."/>
            <person name="Bruce D."/>
            <person name="Chang Y.J."/>
            <person name="Detter J.C."/>
            <person name="Han C."/>
            <person name="Hauser L."/>
            <person name="Jeffries C.D."/>
            <person name="Land M."/>
            <person name="Munk A.C."/>
            <person name="Tapia R."/>
            <person name="Dahl C."/>
        </authorList>
    </citation>
    <scope>NUCLEOTIDE SEQUENCE [LARGE SCALE GENOMIC DNA]</scope>
    <source>
        <strain evidence="20">ATCC 17899 / DSM 180 / NBRC 103801 / NCIMB 10441 / D</strain>
    </source>
</reference>
<feature type="binding site" evidence="16">
    <location>
        <position position="346"/>
    </location>
    <ligand>
        <name>Mg(2+)</name>
        <dbReference type="ChEBI" id="CHEBI:18420"/>
        <note>catalytic</note>
    </ligand>
</feature>
<evidence type="ECO:0000256" key="10">
    <source>
        <dbReference type="ARBA" id="ARBA00022759"/>
    </source>
</evidence>
<keyword evidence="5 16" id="KW-0698">rRNA processing</keyword>
<keyword evidence="15 16" id="KW-0472">Membrane</keyword>
<feature type="binding site" evidence="16">
    <location>
        <position position="407"/>
    </location>
    <ligand>
        <name>Zn(2+)</name>
        <dbReference type="ChEBI" id="CHEBI:29105"/>
        <note>ligand shared between dimeric partners</note>
    </ligand>
</feature>
<protein>
    <recommendedName>
        <fullName evidence="16">Ribonuclease E</fullName>
        <shortName evidence="16">RNase E</shortName>
        <ecNumber evidence="16">3.1.26.12</ecNumber>
    </recommendedName>
</protein>
<evidence type="ECO:0000256" key="13">
    <source>
        <dbReference type="ARBA" id="ARBA00022842"/>
    </source>
</evidence>
<feature type="compositionally biased region" description="Basic and acidic residues" evidence="17">
    <location>
        <begin position="558"/>
        <end position="567"/>
    </location>
</feature>
<evidence type="ECO:0000256" key="2">
    <source>
        <dbReference type="ARBA" id="ARBA00022475"/>
    </source>
</evidence>
<feature type="compositionally biased region" description="Polar residues" evidence="17">
    <location>
        <begin position="621"/>
        <end position="633"/>
    </location>
</feature>
<dbReference type="InterPro" id="IPR019307">
    <property type="entry name" value="RNA-bd_AU-1/RNase_E/G"/>
</dbReference>
<evidence type="ECO:0000256" key="7">
    <source>
        <dbReference type="ARBA" id="ARBA00022722"/>
    </source>
</evidence>
<keyword evidence="11 16" id="KW-0378">Hydrolase</keyword>
<dbReference type="PROSITE" id="PS50126">
    <property type="entry name" value="S1"/>
    <property type="match status" value="1"/>
</dbReference>
<feature type="compositionally biased region" description="Basic residues" evidence="17">
    <location>
        <begin position="797"/>
        <end position="811"/>
    </location>
</feature>
<gene>
    <name evidence="16" type="primary">rne</name>
    <name evidence="19" type="ordered locus">Alvin_0726</name>
</gene>
<feature type="region of interest" description="Required for zinc-mediated homotetramerization and catalytic activity" evidence="16">
    <location>
        <begin position="404"/>
        <end position="407"/>
    </location>
</feature>
<keyword evidence="3 16" id="KW-0963">Cytoplasm</keyword>
<organism evidence="19 20">
    <name type="scientific">Allochromatium vinosum (strain ATCC 17899 / DSM 180 / NBRC 103801 / NCIMB 10441 / D)</name>
    <name type="common">Chromatium vinosum</name>
    <dbReference type="NCBI Taxonomy" id="572477"/>
    <lineage>
        <taxon>Bacteria</taxon>
        <taxon>Pseudomonadati</taxon>
        <taxon>Pseudomonadota</taxon>
        <taxon>Gammaproteobacteria</taxon>
        <taxon>Chromatiales</taxon>
        <taxon>Chromatiaceae</taxon>
        <taxon>Allochromatium</taxon>
    </lineage>
</organism>
<feature type="compositionally biased region" description="Basic and acidic residues" evidence="17">
    <location>
        <begin position="634"/>
        <end position="647"/>
    </location>
</feature>
<proteinExistence type="inferred from homology"/>
<dbReference type="PANTHER" id="PTHR30001:SF1">
    <property type="entry name" value="RIBONUCLEASE E_G-LIKE PROTEIN, CHLOROPLASTIC"/>
    <property type="match status" value="1"/>
</dbReference>
<evidence type="ECO:0000256" key="9">
    <source>
        <dbReference type="ARBA" id="ARBA00022730"/>
    </source>
</evidence>
<dbReference type="GO" id="GO:0008270">
    <property type="term" value="F:zinc ion binding"/>
    <property type="evidence" value="ECO:0007669"/>
    <property type="project" value="UniProtKB-UniRule"/>
</dbReference>
<dbReference type="InterPro" id="IPR028878">
    <property type="entry name" value="RNase_E"/>
</dbReference>
<evidence type="ECO:0000313" key="19">
    <source>
        <dbReference type="EMBL" id="ADC61675.1"/>
    </source>
</evidence>
<keyword evidence="13 16" id="KW-0460">Magnesium</keyword>
<keyword evidence="10 16" id="KW-0255">Endonuclease</keyword>
<keyword evidence="16" id="KW-0820">tRNA-binding</keyword>
<dbReference type="FunFam" id="2.40.50.140:FF:000040">
    <property type="entry name" value="Ribonuclease E"/>
    <property type="match status" value="1"/>
</dbReference>
<dbReference type="RefSeq" id="WP_012969951.1">
    <property type="nucleotide sequence ID" value="NC_013851.1"/>
</dbReference>
<dbReference type="Pfam" id="PF00575">
    <property type="entry name" value="S1"/>
    <property type="match status" value="1"/>
</dbReference>
<keyword evidence="4 16" id="KW-0997">Cell inner membrane</keyword>
<evidence type="ECO:0000256" key="8">
    <source>
        <dbReference type="ARBA" id="ARBA00022723"/>
    </source>
</evidence>
<dbReference type="GO" id="GO:0000049">
    <property type="term" value="F:tRNA binding"/>
    <property type="evidence" value="ECO:0007669"/>
    <property type="project" value="UniProtKB-KW"/>
</dbReference>
<feature type="compositionally biased region" description="Low complexity" evidence="17">
    <location>
        <begin position="721"/>
        <end position="733"/>
    </location>
</feature>
<keyword evidence="6 16" id="KW-0819">tRNA processing</keyword>
<evidence type="ECO:0000256" key="6">
    <source>
        <dbReference type="ARBA" id="ARBA00022694"/>
    </source>
</evidence>
<keyword evidence="14 16" id="KW-0694">RNA-binding</keyword>
<evidence type="ECO:0000256" key="5">
    <source>
        <dbReference type="ARBA" id="ARBA00022552"/>
    </source>
</evidence>
<comment type="similarity">
    <text evidence="1">Belongs to the RNase E/G family. RNase G subfamily.</text>
</comment>
<evidence type="ECO:0000259" key="18">
    <source>
        <dbReference type="PROSITE" id="PS50126"/>
    </source>
</evidence>
<evidence type="ECO:0000256" key="14">
    <source>
        <dbReference type="ARBA" id="ARBA00022884"/>
    </source>
</evidence>
<comment type="catalytic activity">
    <reaction evidence="16">
        <text>Endonucleolytic cleavage of single-stranded RNA in A- and U-rich regions.</text>
        <dbReference type="EC" id="3.1.26.12"/>
    </reaction>
</comment>
<dbReference type="HOGENOM" id="CLU_003468_0_0_6"/>
<dbReference type="InterPro" id="IPR003029">
    <property type="entry name" value="S1_domain"/>
</dbReference>
<dbReference type="NCBIfam" id="NF008074">
    <property type="entry name" value="PRK10811.1"/>
    <property type="match status" value="1"/>
</dbReference>
<evidence type="ECO:0000256" key="15">
    <source>
        <dbReference type="ARBA" id="ARBA00023136"/>
    </source>
</evidence>
<dbReference type="KEGG" id="alv:Alvin_0726"/>
<feature type="compositionally biased region" description="Basic and acidic residues" evidence="17">
    <location>
        <begin position="654"/>
        <end position="663"/>
    </location>
</feature>
<dbReference type="GO" id="GO:0000287">
    <property type="term" value="F:magnesium ion binding"/>
    <property type="evidence" value="ECO:0007669"/>
    <property type="project" value="UniProtKB-UniRule"/>
</dbReference>
<name>D3RQ70_ALLVD</name>
<feature type="compositionally biased region" description="Basic and acidic residues" evidence="17">
    <location>
        <begin position="987"/>
        <end position="1001"/>
    </location>
</feature>
<dbReference type="EC" id="3.1.26.12" evidence="16"/>
<dbReference type="GO" id="GO:0006364">
    <property type="term" value="P:rRNA processing"/>
    <property type="evidence" value="ECO:0007669"/>
    <property type="project" value="UniProtKB-UniRule"/>
</dbReference>
<keyword evidence="9 16" id="KW-0699">rRNA-binding</keyword>
<feature type="region of interest" description="Disordered" evidence="17">
    <location>
        <begin position="584"/>
        <end position="1001"/>
    </location>
</feature>
<dbReference type="STRING" id="572477.Alvin_0726"/>
<accession>D3RQ70</accession>
<comment type="similarity">
    <text evidence="16">Belongs to the RNase E/G family. RNase E subfamily.</text>
</comment>
<keyword evidence="8 16" id="KW-0479">Metal-binding</keyword>
<feature type="domain" description="S1 motif" evidence="18">
    <location>
        <begin position="39"/>
        <end position="120"/>
    </location>
</feature>
<feature type="compositionally biased region" description="Basic and acidic residues" evidence="17">
    <location>
        <begin position="741"/>
        <end position="752"/>
    </location>
</feature>
<sequence>MKRMLINATQPEELRVATVDGQLLYNLDIESPGREQKKANIYKGVITRVEPSLEAAFVDYGAERHGFLPLKEIARSYFEPDSVKPGSRVSIKESVREGREVVVQIDKEERGNKGAALTTFISLAGRYLVLMPNNPRAGGVSRRIEGQDRTELRDAMSQLQLPEDMGMIVRTAGVGKNVEELQWDLDYLLQLWQAIVSSGESRKAPFLIYQESDVIIRSIRDYLRVDIGEIVIDDRTVYERAENFIRQVMPQNLKKLRLYQDEVPLFTRYQIETQIESAFQREVRLPSGGSIVIDHTEALTSIDINSARATKGADIEETALNTNLEAADEIARQLRLRDLGGLFVIDFIDMGPPKNQRAVEDRLREALKQDRARVQVARISRFGLLEMSRQRLRPSLGESSQQICPRCKGQGTIRGVESLALSILRILEEEAMKESTQRLQAQLPVSVATFLLNEKRRAILDIEQRQEVEILLIPNEHIQTPEYRIERIRAQDIAGKAPEETPSYTIKAVPEPSAAAPHYAKLGQPARIEEPAVKLIAPSVPAPRQTERPRPTPPTTVSRKETERAESESLLKRIWTGLFLSRSNEAGSAQPQAADKRAVAGGRSGSKAGSEPSAASRPQERATNATGTASSGDESGRSRQARDERRRGQSQPTSDRRQPRDDAGAGDETSGDENGREDRRRNNSARGRGRRGSNPNGAATRPDESRGSNANAQARQERTAETNAAARESADAAGDPTAMPKRRDARNDERPARPAPESNGTRERRPIDTTEIDAENVQLDEETDSETTVSGTERPRSSRRRRGGRNRRRPATPRTDENWQESDSRTDSAAERSIKPEVTEPRVERQDSPHETSSRRPGSERSNTPESVAAAPVSTTTATTDAAPTPSPSVTPGTAPAPASSAPASAESAPATPAPVQALAERPPLSPPAPMTAIAPVTPPEPKPAPVAASAPATPAEPRPAPVAEATASTAPSEPRPRTTDTVSEPASERRTESDRTGQDA</sequence>
<dbReference type="PANTHER" id="PTHR30001">
    <property type="entry name" value="RIBONUCLEASE"/>
    <property type="match status" value="1"/>
</dbReference>
<dbReference type="GO" id="GO:0008995">
    <property type="term" value="F:ribonuclease E activity"/>
    <property type="evidence" value="ECO:0007669"/>
    <property type="project" value="UniProtKB-EC"/>
</dbReference>
<feature type="compositionally biased region" description="Basic and acidic residues" evidence="17">
    <location>
        <begin position="814"/>
        <end position="859"/>
    </location>
</feature>
<comment type="subcellular location">
    <subcellularLocation>
        <location evidence="16">Cytoplasm</location>
    </subcellularLocation>
    <subcellularLocation>
        <location evidence="16">Cell inner membrane</location>
        <topology evidence="16">Peripheral membrane protein</topology>
        <orientation evidence="16">Cytoplasmic side</orientation>
    </subcellularLocation>
</comment>
<dbReference type="eggNOG" id="COG1530">
    <property type="taxonomic scope" value="Bacteria"/>
</dbReference>
<dbReference type="Proteomes" id="UP000001441">
    <property type="component" value="Chromosome"/>
</dbReference>
<keyword evidence="20" id="KW-1185">Reference proteome</keyword>
<dbReference type="Pfam" id="PF20833">
    <property type="entry name" value="RNase_E_G_Thio"/>
    <property type="match status" value="1"/>
</dbReference>
<evidence type="ECO:0000256" key="4">
    <source>
        <dbReference type="ARBA" id="ARBA00022519"/>
    </source>
</evidence>
<keyword evidence="2 16" id="KW-1003">Cell membrane</keyword>
<dbReference type="CDD" id="cd04453">
    <property type="entry name" value="S1_RNase_E"/>
    <property type="match status" value="1"/>
</dbReference>
<dbReference type="Gene3D" id="2.40.50.140">
    <property type="entry name" value="Nucleic acid-binding proteins"/>
    <property type="match status" value="1"/>
</dbReference>
<evidence type="ECO:0000256" key="3">
    <source>
        <dbReference type="ARBA" id="ARBA00022490"/>
    </source>
</evidence>
<feature type="compositionally biased region" description="Acidic residues" evidence="17">
    <location>
        <begin position="770"/>
        <end position="785"/>
    </location>
</feature>
<dbReference type="Gene3D" id="3.40.1260.20">
    <property type="entry name" value="Ribonuclease E, catalytic domain"/>
    <property type="match status" value="1"/>
</dbReference>
<dbReference type="GO" id="GO:0008033">
    <property type="term" value="P:tRNA processing"/>
    <property type="evidence" value="ECO:0007669"/>
    <property type="project" value="UniProtKB-UniRule"/>
</dbReference>
<dbReference type="OrthoDB" id="9804278at2"/>
<evidence type="ECO:0000256" key="16">
    <source>
        <dbReference type="HAMAP-Rule" id="MF_00970"/>
    </source>
</evidence>
<feature type="binding site" evidence="16">
    <location>
        <position position="404"/>
    </location>
    <ligand>
        <name>Zn(2+)</name>
        <dbReference type="ChEBI" id="CHEBI:29105"/>
        <note>ligand shared between dimeric partners</note>
    </ligand>
</feature>
<dbReference type="EMBL" id="CP001896">
    <property type="protein sequence ID" value="ADC61675.1"/>
    <property type="molecule type" value="Genomic_DNA"/>
</dbReference>
<dbReference type="GO" id="GO:0009898">
    <property type="term" value="C:cytoplasmic side of plasma membrane"/>
    <property type="evidence" value="ECO:0007669"/>
    <property type="project" value="UniProtKB-UniRule"/>
</dbReference>
<keyword evidence="7 16" id="KW-0540">Nuclease</keyword>
<dbReference type="NCBIfam" id="TIGR00757">
    <property type="entry name" value="RNaseEG"/>
    <property type="match status" value="1"/>
</dbReference>
<dbReference type="InterPro" id="IPR048583">
    <property type="entry name" value="RNase_E_G_thioredoxin-like"/>
</dbReference>
<evidence type="ECO:0000313" key="20">
    <source>
        <dbReference type="Proteomes" id="UP000001441"/>
    </source>
</evidence>
<evidence type="ECO:0000256" key="17">
    <source>
        <dbReference type="SAM" id="MobiDB-lite"/>
    </source>
</evidence>
<comment type="cofactor">
    <cofactor evidence="16">
        <name>Zn(2+)</name>
        <dbReference type="ChEBI" id="CHEBI:29105"/>
    </cofactor>
    <text evidence="16">Binds 2 Zn(2+) ions per homotetramer.</text>
</comment>